<comment type="caution">
    <text evidence="2">The sequence shown here is derived from an EMBL/GenBank/DDBJ whole genome shotgun (WGS) entry which is preliminary data.</text>
</comment>
<dbReference type="Proteomes" id="UP001142291">
    <property type="component" value="Unassembled WGS sequence"/>
</dbReference>
<organism evidence="2 3">
    <name type="scientific">Microbacterium dextranolyticum</name>
    <dbReference type="NCBI Taxonomy" id="36806"/>
    <lineage>
        <taxon>Bacteria</taxon>
        <taxon>Bacillati</taxon>
        <taxon>Actinomycetota</taxon>
        <taxon>Actinomycetes</taxon>
        <taxon>Micrococcales</taxon>
        <taxon>Microbacteriaceae</taxon>
        <taxon>Microbacterium</taxon>
    </lineage>
</organism>
<feature type="transmembrane region" description="Helical" evidence="1">
    <location>
        <begin position="261"/>
        <end position="289"/>
    </location>
</feature>
<keyword evidence="1" id="KW-0812">Transmembrane</keyword>
<proteinExistence type="predicted"/>
<accession>A0A9W6HMX0</accession>
<dbReference type="RefSeq" id="WP_204963417.1">
    <property type="nucleotide sequence ID" value="NZ_BSER01000009.1"/>
</dbReference>
<reference evidence="2" key="1">
    <citation type="journal article" date="2014" name="Int. J. Syst. Evol. Microbiol.">
        <title>Complete genome sequence of Corynebacterium casei LMG S-19264T (=DSM 44701T), isolated from a smear-ripened cheese.</title>
        <authorList>
            <consortium name="US DOE Joint Genome Institute (JGI-PGF)"/>
            <person name="Walter F."/>
            <person name="Albersmeier A."/>
            <person name="Kalinowski J."/>
            <person name="Ruckert C."/>
        </authorList>
    </citation>
    <scope>NUCLEOTIDE SEQUENCE</scope>
    <source>
        <strain evidence="2">VKM Ac-1940</strain>
    </source>
</reference>
<feature type="transmembrane region" description="Helical" evidence="1">
    <location>
        <begin position="295"/>
        <end position="317"/>
    </location>
</feature>
<feature type="transmembrane region" description="Helical" evidence="1">
    <location>
        <begin position="338"/>
        <end position="361"/>
    </location>
</feature>
<name>A0A9W6HMX0_9MICO</name>
<sequence length="731" mass="77273">MSIWSKSLSALLVVLIGALAAVLLVVNQGNALREEVDQYPAGATQVYVRGVSEDRAAGVLAVLSEFAAADGHAVVRVDHELGGVDDALTSLRIGVAANPQSPPPVLGLSFLGTSLFDTTGISRLLAADPAKSIGLDANAADVIADTPEITFAPRITVVQLTRLIETSGTINGTYRLVGADPAQVTELLSALETTTGLSSDELRTELGGESTDDGLIGVLLLGFLIAAAVLLLLLLLFEALRSIRVLGVHVLVGKSTWRFTGALFSPVIVTAAVAVVLSVAITLALMPGYAITTDLLAAAGGAAAGGAALALACAAIAGTVLVSVKPVDAILGRFSKKLLLWAASGIYVLAVAGFSTTFIFLDGPIREAGTLAEVGRSWASVADQEILYHENIGDDQASFTGQSTQHAHDFYDWYASIADKPGVSLIHTEYYGQEILDQWSGGAYESVPEQPFWYFAASPSYLASQGFEVSDDLLARARQGERIFLIPDTWAATTKSAMQAWLAEDSQIAYDPAIRTAYFDKQSVGFDEYSPTTSLFTWSADPTRPQAVTDPVILLSTPENMIPSESESLNAVGLENSYVKLSATAAQNYTSSAFLTTFSLDDNNVEFLPASEFVAGLTKTVQSVLQLFGGVIAFLGVFSLIVLLALTRLFSTIYQESLAVKRMLGYPLTRLFAPAIITVGATGMLAVIVATLSHSRSAIIGNLIMLALQAMFLAFLARRSARLQLSTALKE</sequence>
<dbReference type="AlphaFoldDB" id="A0A9W6HMX0"/>
<evidence type="ECO:0000313" key="3">
    <source>
        <dbReference type="Proteomes" id="UP001142291"/>
    </source>
</evidence>
<keyword evidence="1" id="KW-0472">Membrane</keyword>
<feature type="transmembrane region" description="Helical" evidence="1">
    <location>
        <begin position="698"/>
        <end position="717"/>
    </location>
</feature>
<feature type="transmembrane region" description="Helical" evidence="1">
    <location>
        <begin position="215"/>
        <end position="240"/>
    </location>
</feature>
<reference evidence="2" key="2">
    <citation type="submission" date="2023-01" db="EMBL/GenBank/DDBJ databases">
        <authorList>
            <person name="Sun Q."/>
            <person name="Evtushenko L."/>
        </authorList>
    </citation>
    <scope>NUCLEOTIDE SEQUENCE</scope>
    <source>
        <strain evidence="2">VKM Ac-1940</strain>
    </source>
</reference>
<keyword evidence="1" id="KW-1133">Transmembrane helix</keyword>
<evidence type="ECO:0000313" key="2">
    <source>
        <dbReference type="EMBL" id="GLJ96156.1"/>
    </source>
</evidence>
<gene>
    <name evidence="2" type="ORF">GCM10017591_22190</name>
</gene>
<protein>
    <submittedName>
        <fullName evidence="2">Uncharacterized protein</fullName>
    </submittedName>
</protein>
<dbReference type="EMBL" id="BSER01000009">
    <property type="protein sequence ID" value="GLJ96156.1"/>
    <property type="molecule type" value="Genomic_DNA"/>
</dbReference>
<evidence type="ECO:0000256" key="1">
    <source>
        <dbReference type="SAM" id="Phobius"/>
    </source>
</evidence>
<feature type="transmembrane region" description="Helical" evidence="1">
    <location>
        <begin position="627"/>
        <end position="650"/>
    </location>
</feature>
<keyword evidence="3" id="KW-1185">Reference proteome</keyword>
<feature type="transmembrane region" description="Helical" evidence="1">
    <location>
        <begin position="671"/>
        <end position="692"/>
    </location>
</feature>